<organism evidence="1 2">
    <name type="scientific">Melastoma candidum</name>
    <dbReference type="NCBI Taxonomy" id="119954"/>
    <lineage>
        <taxon>Eukaryota</taxon>
        <taxon>Viridiplantae</taxon>
        <taxon>Streptophyta</taxon>
        <taxon>Embryophyta</taxon>
        <taxon>Tracheophyta</taxon>
        <taxon>Spermatophyta</taxon>
        <taxon>Magnoliopsida</taxon>
        <taxon>eudicotyledons</taxon>
        <taxon>Gunneridae</taxon>
        <taxon>Pentapetalae</taxon>
        <taxon>rosids</taxon>
        <taxon>malvids</taxon>
        <taxon>Myrtales</taxon>
        <taxon>Melastomataceae</taxon>
        <taxon>Melastomatoideae</taxon>
        <taxon>Melastomateae</taxon>
        <taxon>Melastoma</taxon>
    </lineage>
</organism>
<protein>
    <submittedName>
        <fullName evidence="1">Uncharacterized protein</fullName>
    </submittedName>
</protein>
<name>A0ACB9L5Q6_9MYRT</name>
<evidence type="ECO:0000313" key="2">
    <source>
        <dbReference type="Proteomes" id="UP001057402"/>
    </source>
</evidence>
<accession>A0ACB9L5Q6</accession>
<comment type="caution">
    <text evidence="1">The sequence shown here is derived from an EMBL/GenBank/DDBJ whole genome shotgun (WGS) entry which is preliminary data.</text>
</comment>
<proteinExistence type="predicted"/>
<evidence type="ECO:0000313" key="1">
    <source>
        <dbReference type="EMBL" id="KAI4304890.1"/>
    </source>
</evidence>
<dbReference type="Proteomes" id="UP001057402">
    <property type="component" value="Chromosome 12"/>
</dbReference>
<dbReference type="EMBL" id="CM042891">
    <property type="protein sequence ID" value="KAI4304890.1"/>
    <property type="molecule type" value="Genomic_DNA"/>
</dbReference>
<sequence>MPKNSLIAQTWNSCKSISHATRLSPSPSPPSSCPFPTPTAVPGGGTRKKSDDKRLHYSNTPTGCFSVYVGPEKERFVVAVEHAHHPLFRMLLDEAESEYGFTGGGRLELPCIVDLFYRVLAEMECNEENDDHKGALCGFRY</sequence>
<keyword evidence="2" id="KW-1185">Reference proteome</keyword>
<gene>
    <name evidence="1" type="ORF">MLD38_040349</name>
</gene>
<reference evidence="2" key="1">
    <citation type="journal article" date="2023" name="Front. Plant Sci.">
        <title>Chromosomal-level genome assembly of Melastoma candidum provides insights into trichome evolution.</title>
        <authorList>
            <person name="Zhong Y."/>
            <person name="Wu W."/>
            <person name="Sun C."/>
            <person name="Zou P."/>
            <person name="Liu Y."/>
            <person name="Dai S."/>
            <person name="Zhou R."/>
        </authorList>
    </citation>
    <scope>NUCLEOTIDE SEQUENCE [LARGE SCALE GENOMIC DNA]</scope>
</reference>